<dbReference type="AlphaFoldDB" id="A0A0A9AHH7"/>
<evidence type="ECO:0000313" key="1">
    <source>
        <dbReference type="EMBL" id="JAD48420.1"/>
    </source>
</evidence>
<proteinExistence type="predicted"/>
<accession>A0A0A9AHH7</accession>
<protein>
    <submittedName>
        <fullName evidence="1">Uncharacterized protein</fullName>
    </submittedName>
</protein>
<dbReference type="EMBL" id="GBRH01249475">
    <property type="protein sequence ID" value="JAD48420.1"/>
    <property type="molecule type" value="Transcribed_RNA"/>
</dbReference>
<sequence length="38" mass="4218">MICVRLGDTELGAHSSRRCSRIGWITMGRPNMAQPMKG</sequence>
<reference evidence="1" key="1">
    <citation type="submission" date="2014-09" db="EMBL/GenBank/DDBJ databases">
        <authorList>
            <person name="Magalhaes I.L.F."/>
            <person name="Oliveira U."/>
            <person name="Santos F.R."/>
            <person name="Vidigal T.H.D.A."/>
            <person name="Brescovit A.D."/>
            <person name="Santos A.J."/>
        </authorList>
    </citation>
    <scope>NUCLEOTIDE SEQUENCE</scope>
    <source>
        <tissue evidence="1">Shoot tissue taken approximately 20 cm above the soil surface</tissue>
    </source>
</reference>
<organism evidence="1">
    <name type="scientific">Arundo donax</name>
    <name type="common">Giant reed</name>
    <name type="synonym">Donax arundinaceus</name>
    <dbReference type="NCBI Taxonomy" id="35708"/>
    <lineage>
        <taxon>Eukaryota</taxon>
        <taxon>Viridiplantae</taxon>
        <taxon>Streptophyta</taxon>
        <taxon>Embryophyta</taxon>
        <taxon>Tracheophyta</taxon>
        <taxon>Spermatophyta</taxon>
        <taxon>Magnoliopsida</taxon>
        <taxon>Liliopsida</taxon>
        <taxon>Poales</taxon>
        <taxon>Poaceae</taxon>
        <taxon>PACMAD clade</taxon>
        <taxon>Arundinoideae</taxon>
        <taxon>Arundineae</taxon>
        <taxon>Arundo</taxon>
    </lineage>
</organism>
<reference evidence="1" key="2">
    <citation type="journal article" date="2015" name="Data Brief">
        <title>Shoot transcriptome of the giant reed, Arundo donax.</title>
        <authorList>
            <person name="Barrero R.A."/>
            <person name="Guerrero F.D."/>
            <person name="Moolhuijzen P."/>
            <person name="Goolsby J.A."/>
            <person name="Tidwell J."/>
            <person name="Bellgard S.E."/>
            <person name="Bellgard M.I."/>
        </authorList>
    </citation>
    <scope>NUCLEOTIDE SEQUENCE</scope>
    <source>
        <tissue evidence="1">Shoot tissue taken approximately 20 cm above the soil surface</tissue>
    </source>
</reference>
<name>A0A0A9AHH7_ARUDO</name>